<dbReference type="PANTHER" id="PTHR12035:SF125">
    <property type="entry name" value="SIALIC ACID-BINDING IG-LIKE LECTIN 5"/>
    <property type="match status" value="1"/>
</dbReference>
<keyword evidence="6" id="KW-1133">Transmembrane helix</keyword>
<name>A0A8C9H2G5_9PRIM</name>
<keyword evidence="8" id="KW-1015">Disulfide bond</keyword>
<evidence type="ECO:0000256" key="3">
    <source>
        <dbReference type="ARBA" id="ARBA00022729"/>
    </source>
</evidence>
<dbReference type="Pfam" id="PF07686">
    <property type="entry name" value="V-set"/>
    <property type="match status" value="1"/>
</dbReference>
<dbReference type="InterPro" id="IPR003599">
    <property type="entry name" value="Ig_sub"/>
</dbReference>
<dbReference type="InterPro" id="IPR007110">
    <property type="entry name" value="Ig-like_dom"/>
</dbReference>
<sequence>MPSLLSLLGWGGEGAGQSWEGWLELDVTSLNAGLSTGSLEDHMGYELQIPELVTVQEGLCVLVPCSFSYPSDGWSHLDPLYVFWFQKGDNEHWDPPVATNKPGQKLQERSQDHFHFLGDPQTNNCSLSIRDSRRKDGRVYFFWLKRGPVVKSSFKQKTLSLNVTGRGACVQEPRAQMGEPSLGPGQRPLLRLHPESFLSVSRSLPLSLPALTQTPDIQVPATLESGHPVNLTCYMSAACKSRKPLTFSWIWATVISLGPGTPQFSEITIIPHPWSHSSNITCQVTFPRFNVTAEMTIQLKVSCESELFWAVAVGRESGHGILGVGSWILGRGRDQKDAPLTLKTEEGCVIF</sequence>
<evidence type="ECO:0000256" key="11">
    <source>
        <dbReference type="ARBA" id="ARBA00038361"/>
    </source>
</evidence>
<dbReference type="InterPro" id="IPR013106">
    <property type="entry name" value="Ig_V-set"/>
</dbReference>
<evidence type="ECO:0000256" key="8">
    <source>
        <dbReference type="ARBA" id="ARBA00023157"/>
    </source>
</evidence>
<evidence type="ECO:0000256" key="7">
    <source>
        <dbReference type="ARBA" id="ARBA00023136"/>
    </source>
</evidence>
<dbReference type="InterPro" id="IPR036179">
    <property type="entry name" value="Ig-like_dom_sf"/>
</dbReference>
<feature type="domain" description="Ig-like" evidence="12">
    <location>
        <begin position="209"/>
        <end position="298"/>
    </location>
</feature>
<dbReference type="SMART" id="SM00409">
    <property type="entry name" value="IG"/>
    <property type="match status" value="2"/>
</dbReference>
<keyword evidence="10" id="KW-0393">Immunoglobulin domain</keyword>
<dbReference type="SUPFAM" id="SSF48726">
    <property type="entry name" value="Immunoglobulin"/>
    <property type="match status" value="2"/>
</dbReference>
<dbReference type="AlphaFoldDB" id="A0A8C9H2G5"/>
<dbReference type="PROSITE" id="PS50835">
    <property type="entry name" value="IG_LIKE"/>
    <property type="match status" value="1"/>
</dbReference>
<dbReference type="GO" id="GO:0030246">
    <property type="term" value="F:carbohydrate binding"/>
    <property type="evidence" value="ECO:0007669"/>
    <property type="project" value="UniProtKB-KW"/>
</dbReference>
<dbReference type="PANTHER" id="PTHR12035">
    <property type="entry name" value="SIALIC ACID BINDING IMMUNOGLOBULIN-LIKE LECTIN"/>
    <property type="match status" value="1"/>
</dbReference>
<dbReference type="GO" id="GO:0005886">
    <property type="term" value="C:plasma membrane"/>
    <property type="evidence" value="ECO:0007669"/>
    <property type="project" value="TreeGrafter"/>
</dbReference>
<proteinExistence type="inferred from homology"/>
<evidence type="ECO:0000256" key="5">
    <source>
        <dbReference type="ARBA" id="ARBA00022889"/>
    </source>
</evidence>
<evidence type="ECO:0000256" key="1">
    <source>
        <dbReference type="ARBA" id="ARBA00004479"/>
    </source>
</evidence>
<comment type="subcellular location">
    <subcellularLocation>
        <location evidence="1">Membrane</location>
        <topology evidence="1">Single-pass type I membrane protein</topology>
    </subcellularLocation>
</comment>
<dbReference type="Gene3D" id="2.60.40.10">
    <property type="entry name" value="Immunoglobulins"/>
    <property type="match status" value="2"/>
</dbReference>
<keyword evidence="5" id="KW-0130">Cell adhesion</keyword>
<keyword evidence="4" id="KW-0430">Lectin</keyword>
<dbReference type="GO" id="GO:0007155">
    <property type="term" value="P:cell adhesion"/>
    <property type="evidence" value="ECO:0007669"/>
    <property type="project" value="UniProtKB-KW"/>
</dbReference>
<dbReference type="Proteomes" id="UP000694416">
    <property type="component" value="Unplaced"/>
</dbReference>
<evidence type="ECO:0000259" key="12">
    <source>
        <dbReference type="PROSITE" id="PS50835"/>
    </source>
</evidence>
<dbReference type="Ensembl" id="ENSPTET00000022101.1">
    <property type="protein sequence ID" value="ENSPTEP00000014756.1"/>
    <property type="gene ID" value="ENSPTEG00000016444.1"/>
</dbReference>
<protein>
    <recommendedName>
        <fullName evidence="12">Ig-like domain-containing protein</fullName>
    </recommendedName>
</protein>
<evidence type="ECO:0000256" key="4">
    <source>
        <dbReference type="ARBA" id="ARBA00022734"/>
    </source>
</evidence>
<keyword evidence="14" id="KW-1185">Reference proteome</keyword>
<dbReference type="FunFam" id="2.60.40.10:FF:000829">
    <property type="entry name" value="Sialic acid-binding Ig-like lectin 8"/>
    <property type="match status" value="1"/>
</dbReference>
<keyword evidence="7" id="KW-0472">Membrane</keyword>
<keyword evidence="9" id="KW-0325">Glycoprotein</keyword>
<evidence type="ECO:0000313" key="13">
    <source>
        <dbReference type="Ensembl" id="ENSPTEP00000014756.1"/>
    </source>
</evidence>
<evidence type="ECO:0000313" key="14">
    <source>
        <dbReference type="Proteomes" id="UP000694416"/>
    </source>
</evidence>
<evidence type="ECO:0000256" key="2">
    <source>
        <dbReference type="ARBA" id="ARBA00022692"/>
    </source>
</evidence>
<comment type="similarity">
    <text evidence="11">Belongs to the immunoglobulin superfamily. SIGLEC (sialic acid binding Ig-like lectin) family.</text>
</comment>
<keyword evidence="3" id="KW-0732">Signal</keyword>
<reference evidence="13" key="1">
    <citation type="submission" date="2025-08" db="UniProtKB">
        <authorList>
            <consortium name="Ensembl"/>
        </authorList>
    </citation>
    <scope>IDENTIFICATION</scope>
</reference>
<keyword evidence="2" id="KW-0812">Transmembrane</keyword>
<evidence type="ECO:0000256" key="9">
    <source>
        <dbReference type="ARBA" id="ARBA00023180"/>
    </source>
</evidence>
<evidence type="ECO:0000256" key="10">
    <source>
        <dbReference type="ARBA" id="ARBA00023319"/>
    </source>
</evidence>
<accession>A0A8C9H2G5</accession>
<reference evidence="13" key="2">
    <citation type="submission" date="2025-09" db="UniProtKB">
        <authorList>
            <consortium name="Ensembl"/>
        </authorList>
    </citation>
    <scope>IDENTIFICATION</scope>
</reference>
<organism evidence="13 14">
    <name type="scientific">Piliocolobus tephrosceles</name>
    <name type="common">Ugandan red Colobus</name>
    <dbReference type="NCBI Taxonomy" id="591936"/>
    <lineage>
        <taxon>Eukaryota</taxon>
        <taxon>Metazoa</taxon>
        <taxon>Chordata</taxon>
        <taxon>Craniata</taxon>
        <taxon>Vertebrata</taxon>
        <taxon>Euteleostomi</taxon>
        <taxon>Mammalia</taxon>
        <taxon>Eutheria</taxon>
        <taxon>Euarchontoglires</taxon>
        <taxon>Primates</taxon>
        <taxon>Haplorrhini</taxon>
        <taxon>Catarrhini</taxon>
        <taxon>Cercopithecidae</taxon>
        <taxon>Colobinae</taxon>
        <taxon>Piliocolobus</taxon>
    </lineage>
</organism>
<evidence type="ECO:0000256" key="6">
    <source>
        <dbReference type="ARBA" id="ARBA00022989"/>
    </source>
</evidence>
<dbReference type="GO" id="GO:0033691">
    <property type="term" value="F:sialic acid binding"/>
    <property type="evidence" value="ECO:0007669"/>
    <property type="project" value="TreeGrafter"/>
</dbReference>
<dbReference type="InterPro" id="IPR051036">
    <property type="entry name" value="SIGLEC"/>
</dbReference>
<dbReference type="InterPro" id="IPR013783">
    <property type="entry name" value="Ig-like_fold"/>
</dbReference>